<evidence type="ECO:0000313" key="3">
    <source>
        <dbReference type="Proteomes" id="UP001597112"/>
    </source>
</evidence>
<comment type="caution">
    <text evidence="2">The sequence shown here is derived from an EMBL/GenBank/DDBJ whole genome shotgun (WGS) entry which is preliminary data.</text>
</comment>
<gene>
    <name evidence="2" type="ORF">ACFQ21_11680</name>
</gene>
<feature type="compositionally biased region" description="Basic and acidic residues" evidence="1">
    <location>
        <begin position="45"/>
        <end position="58"/>
    </location>
</feature>
<feature type="region of interest" description="Disordered" evidence="1">
    <location>
        <begin position="38"/>
        <end position="58"/>
    </location>
</feature>
<dbReference type="Proteomes" id="UP001597112">
    <property type="component" value="Unassembled WGS sequence"/>
</dbReference>
<keyword evidence="3" id="KW-1185">Reference proteome</keyword>
<organism evidence="2 3">
    <name type="scientific">Ohtaekwangia kribbensis</name>
    <dbReference type="NCBI Taxonomy" id="688913"/>
    <lineage>
        <taxon>Bacteria</taxon>
        <taxon>Pseudomonadati</taxon>
        <taxon>Bacteroidota</taxon>
        <taxon>Cytophagia</taxon>
        <taxon>Cytophagales</taxon>
        <taxon>Fulvivirgaceae</taxon>
        <taxon>Ohtaekwangia</taxon>
    </lineage>
</organism>
<evidence type="ECO:0000256" key="1">
    <source>
        <dbReference type="SAM" id="MobiDB-lite"/>
    </source>
</evidence>
<accession>A0ABW3K3F5</accession>
<proteinExistence type="predicted"/>
<name>A0ABW3K3F5_9BACT</name>
<reference evidence="3" key="1">
    <citation type="journal article" date="2019" name="Int. J. Syst. Evol. Microbiol.">
        <title>The Global Catalogue of Microorganisms (GCM) 10K type strain sequencing project: providing services to taxonomists for standard genome sequencing and annotation.</title>
        <authorList>
            <consortium name="The Broad Institute Genomics Platform"/>
            <consortium name="The Broad Institute Genome Sequencing Center for Infectious Disease"/>
            <person name="Wu L."/>
            <person name="Ma J."/>
        </authorList>
    </citation>
    <scope>NUCLEOTIDE SEQUENCE [LARGE SCALE GENOMIC DNA]</scope>
    <source>
        <strain evidence="3">CCUG 58938</strain>
    </source>
</reference>
<sequence>MQRRFKLGDKIASTEQTPSLTISEDGKRMIFTFPIISTETPDTEPFERDNSKRHTHRDLFEPVGGTIYSSGLKASLTSAGASGETVLNLTMRLNSKVPGTGTAFALGASSTNGNGHHS</sequence>
<protein>
    <submittedName>
        <fullName evidence="2">Uncharacterized protein</fullName>
    </submittedName>
</protein>
<dbReference type="RefSeq" id="WP_377579161.1">
    <property type="nucleotide sequence ID" value="NZ_JBHTKA010000003.1"/>
</dbReference>
<evidence type="ECO:0000313" key="2">
    <source>
        <dbReference type="EMBL" id="MFD0999971.1"/>
    </source>
</evidence>
<dbReference type="EMBL" id="JBHTKA010000003">
    <property type="protein sequence ID" value="MFD0999971.1"/>
    <property type="molecule type" value="Genomic_DNA"/>
</dbReference>